<dbReference type="EMBL" id="JALJOQ010000219">
    <property type="protein sequence ID" value="KAK9788855.1"/>
    <property type="molecule type" value="Genomic_DNA"/>
</dbReference>
<sequence length="404" mass="44955">MLASAFILLLIISQRGGQNRSTVPHQLLHPRFSQVEASPEADKWSRAFSNLTHNSASPSDLKLQLQALLDQDIVYGNARREHQIAARLLGYTFAIAAFPDAKLAGQPAKQQPPVPQRDLDEYLAFLLAAQGRCTRLEGSMLTPLGPSPPFNPLCQAVTRSNASSIAIVGNGPLSQKDRDDIQRCDVIVRFNLMNNWVRYKERVDVWVMRFSSEALHRYWGLTNFHLPDANRAIDMVQAVWLVGGVQQDADYLIDRYASLDKKGTVLLNHMPLAVQYARCMQEPTAAPSTGFVAILAALHCSQSSAQVHIFGMNWSGKMWHGHKGNAERDFVAAMEQLHRMTVHPTACQGMRECGGAEIDLSCHWGNHGAYMCLLPQEGGTGRVWTDMTHRVPQNRIKELATGRV</sequence>
<proteinExistence type="predicted"/>
<keyword evidence="1" id="KW-0732">Signal</keyword>
<evidence type="ECO:0000313" key="3">
    <source>
        <dbReference type="Proteomes" id="UP001465755"/>
    </source>
</evidence>
<dbReference type="Proteomes" id="UP001465755">
    <property type="component" value="Unassembled WGS sequence"/>
</dbReference>
<feature type="signal peptide" evidence="1">
    <location>
        <begin position="1"/>
        <end position="17"/>
    </location>
</feature>
<evidence type="ECO:0000256" key="1">
    <source>
        <dbReference type="SAM" id="SignalP"/>
    </source>
</evidence>
<accession>A0AAW1NRE5</accession>
<gene>
    <name evidence="2" type="ORF">WJX73_009926</name>
</gene>
<dbReference type="InterPro" id="IPR038578">
    <property type="entry name" value="GT29-like_sf"/>
</dbReference>
<dbReference type="AlphaFoldDB" id="A0AAW1NRE5"/>
<name>A0AAW1NRE5_9CHLO</name>
<dbReference type="Gene3D" id="3.90.1480.20">
    <property type="entry name" value="Glycosyl transferase family 29"/>
    <property type="match status" value="1"/>
</dbReference>
<evidence type="ECO:0000313" key="2">
    <source>
        <dbReference type="EMBL" id="KAK9788855.1"/>
    </source>
</evidence>
<comment type="caution">
    <text evidence="2">The sequence shown here is derived from an EMBL/GenBank/DDBJ whole genome shotgun (WGS) entry which is preliminary data.</text>
</comment>
<reference evidence="2 3" key="1">
    <citation type="journal article" date="2024" name="Nat. Commun.">
        <title>Phylogenomics reveals the evolutionary origins of lichenization in chlorophyte algae.</title>
        <authorList>
            <person name="Puginier C."/>
            <person name="Libourel C."/>
            <person name="Otte J."/>
            <person name="Skaloud P."/>
            <person name="Haon M."/>
            <person name="Grisel S."/>
            <person name="Petersen M."/>
            <person name="Berrin J.G."/>
            <person name="Delaux P.M."/>
            <person name="Dal Grande F."/>
            <person name="Keller J."/>
        </authorList>
    </citation>
    <scope>NUCLEOTIDE SEQUENCE [LARGE SCALE GENOMIC DNA]</scope>
    <source>
        <strain evidence="2 3">SAG 2036</strain>
    </source>
</reference>
<protein>
    <submittedName>
        <fullName evidence="2">Uncharacterized protein</fullName>
    </submittedName>
</protein>
<organism evidence="2 3">
    <name type="scientific">Symbiochloris irregularis</name>
    <dbReference type="NCBI Taxonomy" id="706552"/>
    <lineage>
        <taxon>Eukaryota</taxon>
        <taxon>Viridiplantae</taxon>
        <taxon>Chlorophyta</taxon>
        <taxon>core chlorophytes</taxon>
        <taxon>Trebouxiophyceae</taxon>
        <taxon>Trebouxiales</taxon>
        <taxon>Trebouxiaceae</taxon>
        <taxon>Symbiochloris</taxon>
    </lineage>
</organism>
<feature type="chain" id="PRO_5043452557" evidence="1">
    <location>
        <begin position="18"/>
        <end position="404"/>
    </location>
</feature>
<keyword evidence="3" id="KW-1185">Reference proteome</keyword>